<protein>
    <submittedName>
        <fullName evidence="2">Uu.00g115220.m01.CDS01</fullName>
    </submittedName>
</protein>
<dbReference type="Proteomes" id="UP001295740">
    <property type="component" value="Unassembled WGS sequence"/>
</dbReference>
<dbReference type="PANTHER" id="PTHR30383">
    <property type="entry name" value="THIOESTERASE 1/PROTEASE 1/LYSOPHOSPHOLIPASE L1"/>
    <property type="match status" value="1"/>
</dbReference>
<dbReference type="PANTHER" id="PTHR30383:SF31">
    <property type="entry name" value="SGNH HYDROLASE-TYPE ESTERASE DOMAIN-CONTAINING PROTEIN-RELATED"/>
    <property type="match status" value="1"/>
</dbReference>
<sequence length="421" mass="46581">MIDKLPRQLVARASPFIHMVLARKRLILFLCVPLLLIAVLFSGAVNVDSEWSHKLEGLRPIGESIQNGINYVAGDGSNYDSSGVVYVHTNGSSNSSTSLGHGSTKYIKSKAYKRPGYELPLGSGMPLRIMALGASTTRGDSPEEDIDNNGFRRPLRERLTAIGNPVNFVGTQRLGNMTDNDIEAYPGVVTETIHKNAKNAVPKSKPNLFLVNAGSNDCFQHIDIDNFYKRYDALVEYLLNASPRSTVVICTLLPTWDERFNGREEVWRVNPQIRRLAKIYEEEKKPVVLAELQGPDGVQDGNIASDGMHPGTAGYEMMATKMYEAIVEADAKGFLQSPVAIEGILDDGDAERKDEKYTAWVEEKVMMDNATMKAQEKEINIMKAELARLREEAKTPGPAPTGAVKSAHEKKDIRFPKLFVV</sequence>
<evidence type="ECO:0000259" key="1">
    <source>
        <dbReference type="Pfam" id="PF13472"/>
    </source>
</evidence>
<dbReference type="Pfam" id="PF13472">
    <property type="entry name" value="Lipase_GDSL_2"/>
    <property type="match status" value="1"/>
</dbReference>
<dbReference type="InterPro" id="IPR051532">
    <property type="entry name" value="Ester_Hydrolysis_Enzymes"/>
</dbReference>
<evidence type="ECO:0000313" key="3">
    <source>
        <dbReference type="Proteomes" id="UP001295740"/>
    </source>
</evidence>
<name>A0AAI8VFU4_9PEZI</name>
<dbReference type="Gene3D" id="3.40.50.1110">
    <property type="entry name" value="SGNH hydrolase"/>
    <property type="match status" value="1"/>
</dbReference>
<gene>
    <name evidence="2" type="ORF">KHLLAP_LOCUS4596</name>
</gene>
<accession>A0AAI8VFU4</accession>
<dbReference type="SUPFAM" id="SSF52266">
    <property type="entry name" value="SGNH hydrolase"/>
    <property type="match status" value="1"/>
</dbReference>
<dbReference type="GO" id="GO:0004622">
    <property type="term" value="F:phosphatidylcholine lysophospholipase activity"/>
    <property type="evidence" value="ECO:0007669"/>
    <property type="project" value="TreeGrafter"/>
</dbReference>
<dbReference type="AlphaFoldDB" id="A0AAI8VFU4"/>
<dbReference type="EMBL" id="CAUWAG010000006">
    <property type="protein sequence ID" value="CAJ2504128.1"/>
    <property type="molecule type" value="Genomic_DNA"/>
</dbReference>
<proteinExistence type="predicted"/>
<comment type="caution">
    <text evidence="2">The sequence shown here is derived from an EMBL/GenBank/DDBJ whole genome shotgun (WGS) entry which is preliminary data.</text>
</comment>
<organism evidence="2 3">
    <name type="scientific">Anthostomella pinea</name>
    <dbReference type="NCBI Taxonomy" id="933095"/>
    <lineage>
        <taxon>Eukaryota</taxon>
        <taxon>Fungi</taxon>
        <taxon>Dikarya</taxon>
        <taxon>Ascomycota</taxon>
        <taxon>Pezizomycotina</taxon>
        <taxon>Sordariomycetes</taxon>
        <taxon>Xylariomycetidae</taxon>
        <taxon>Xylariales</taxon>
        <taxon>Xylariaceae</taxon>
        <taxon>Anthostomella</taxon>
    </lineage>
</organism>
<feature type="domain" description="SGNH hydrolase-type esterase" evidence="1">
    <location>
        <begin position="175"/>
        <end position="316"/>
    </location>
</feature>
<dbReference type="InterPro" id="IPR036514">
    <property type="entry name" value="SGNH_hydro_sf"/>
</dbReference>
<keyword evidence="3" id="KW-1185">Reference proteome</keyword>
<dbReference type="InterPro" id="IPR013830">
    <property type="entry name" value="SGNH_hydro"/>
</dbReference>
<evidence type="ECO:0000313" key="2">
    <source>
        <dbReference type="EMBL" id="CAJ2504128.1"/>
    </source>
</evidence>
<reference evidence="2" key="1">
    <citation type="submission" date="2023-10" db="EMBL/GenBank/DDBJ databases">
        <authorList>
            <person name="Hackl T."/>
        </authorList>
    </citation>
    <scope>NUCLEOTIDE SEQUENCE</scope>
</reference>